<evidence type="ECO:0000313" key="4">
    <source>
        <dbReference type="Proteomes" id="UP000017836"/>
    </source>
</evidence>
<dbReference type="EC" id="2.7.7.49" evidence="1"/>
<dbReference type="PANTHER" id="PTHR12066">
    <property type="entry name" value="TELOMERASE REVERSE TRANSCRIPTASE"/>
    <property type="match status" value="1"/>
</dbReference>
<dbReference type="Proteomes" id="UP000017836">
    <property type="component" value="Unassembled WGS sequence"/>
</dbReference>
<protein>
    <recommendedName>
        <fullName evidence="1">Telomerase reverse transcriptase</fullName>
        <ecNumber evidence="1">2.7.7.49</ecNumber>
    </recommendedName>
    <alternativeName>
        <fullName evidence="1">Telomerase catalytic subunit</fullName>
    </alternativeName>
</protein>
<dbReference type="Gramene" id="ERN15564">
    <property type="protein sequence ID" value="ERN15564"/>
    <property type="gene ID" value="AMTR_s00048p00136060"/>
</dbReference>
<dbReference type="KEGG" id="atr:18443854"/>
<keyword evidence="1" id="KW-0808">Transferase</keyword>
<proteinExistence type="inferred from homology"/>
<dbReference type="eggNOG" id="KOG1005">
    <property type="taxonomic scope" value="Eukaryota"/>
</dbReference>
<accession>U5CZI4</accession>
<name>U5CZI4_AMBTC</name>
<evidence type="ECO:0000256" key="1">
    <source>
        <dbReference type="RuleBase" id="RU365061"/>
    </source>
</evidence>
<keyword evidence="1" id="KW-0539">Nucleus</keyword>
<dbReference type="STRING" id="13333.U5CZI4"/>
<sequence length="220" mass="25185">MATSISLKPELATMKRKKRKRRVPEFMRRVYGDKYVNTLGNVILSMLPLQNGGTLGAHTGCRCKGRGCLGCSGDPMAFILRDGDPPDYRALISRSFAVLHLLPDLSLPFSPHVRWTQEQIVRRVIDMESCIPYRFSSSPNVMCVKYEKWISSSPMIDVFCSSAWSLLLTRIGDEFMFHLLRHTSIFSPLNNGNYIQIAGAPFTDFIRRFIRVFYIYMEIS</sequence>
<keyword evidence="1" id="KW-0460">Magnesium</keyword>
<keyword evidence="4" id="KW-1185">Reference proteome</keyword>
<dbReference type="PANTHER" id="PTHR12066:SF0">
    <property type="entry name" value="TELOMERASE REVERSE TRANSCRIPTASE"/>
    <property type="match status" value="1"/>
</dbReference>
<keyword evidence="1" id="KW-0158">Chromosome</keyword>
<comment type="similarity">
    <text evidence="1">Belongs to the reverse transcriptase family. Telomerase subfamily.</text>
</comment>
<feature type="domain" description="Telomerase reverse transcriptase TEN" evidence="2">
    <location>
        <begin position="155"/>
        <end position="204"/>
    </location>
</feature>
<dbReference type="OrthoDB" id="289721at2759"/>
<comment type="subcellular location">
    <subcellularLocation>
        <location evidence="1">Nucleus</location>
    </subcellularLocation>
    <subcellularLocation>
        <location evidence="1">Chromosome</location>
        <location evidence="1">Telomere</location>
    </subcellularLocation>
</comment>
<dbReference type="OMA" id="EMTINEQ"/>
<dbReference type="GO" id="GO:0003677">
    <property type="term" value="F:DNA binding"/>
    <property type="evidence" value="ECO:0007669"/>
    <property type="project" value="InterPro"/>
</dbReference>
<comment type="catalytic activity">
    <reaction evidence="1">
        <text>DNA(n) + a 2'-deoxyribonucleoside 5'-triphosphate = DNA(n+1) + diphosphate</text>
        <dbReference type="Rhea" id="RHEA:22508"/>
        <dbReference type="Rhea" id="RHEA-COMP:17339"/>
        <dbReference type="Rhea" id="RHEA-COMP:17340"/>
        <dbReference type="ChEBI" id="CHEBI:33019"/>
        <dbReference type="ChEBI" id="CHEBI:61560"/>
        <dbReference type="ChEBI" id="CHEBI:173112"/>
        <dbReference type="EC" id="2.7.7.49"/>
    </reaction>
</comment>
<organism evidence="3 4">
    <name type="scientific">Amborella trichopoda</name>
    <dbReference type="NCBI Taxonomy" id="13333"/>
    <lineage>
        <taxon>Eukaryota</taxon>
        <taxon>Viridiplantae</taxon>
        <taxon>Streptophyta</taxon>
        <taxon>Embryophyta</taxon>
        <taxon>Tracheophyta</taxon>
        <taxon>Spermatophyta</taxon>
        <taxon>Magnoliopsida</taxon>
        <taxon>Amborellales</taxon>
        <taxon>Amborellaceae</taxon>
        <taxon>Amborella</taxon>
    </lineage>
</organism>
<dbReference type="GO" id="GO:0046872">
    <property type="term" value="F:metal ion binding"/>
    <property type="evidence" value="ECO:0007669"/>
    <property type="project" value="UniProtKB-KW"/>
</dbReference>
<keyword evidence="1" id="KW-0548">Nucleotidyltransferase</keyword>
<evidence type="ECO:0000259" key="2">
    <source>
        <dbReference type="Pfam" id="PF11474"/>
    </source>
</evidence>
<gene>
    <name evidence="3" type="ORF">AMTR_s00048p00136060</name>
</gene>
<reference evidence="4" key="1">
    <citation type="journal article" date="2013" name="Science">
        <title>The Amborella genome and the evolution of flowering plants.</title>
        <authorList>
            <consortium name="Amborella Genome Project"/>
        </authorList>
    </citation>
    <scope>NUCLEOTIDE SEQUENCE [LARGE SCALE GENOMIC DNA]</scope>
</reference>
<dbReference type="GO" id="GO:0003720">
    <property type="term" value="F:telomerase activity"/>
    <property type="evidence" value="ECO:0007669"/>
    <property type="project" value="InterPro"/>
</dbReference>
<dbReference type="EMBL" id="KI392502">
    <property type="protein sequence ID" value="ERN15564.1"/>
    <property type="molecule type" value="Genomic_DNA"/>
</dbReference>
<dbReference type="InterPro" id="IPR049915">
    <property type="entry name" value="TERT_TEN"/>
</dbReference>
<dbReference type="GO" id="GO:0000723">
    <property type="term" value="P:telomere maintenance"/>
    <property type="evidence" value="ECO:0007669"/>
    <property type="project" value="InterPro"/>
</dbReference>
<dbReference type="GO" id="GO:0005634">
    <property type="term" value="C:nucleus"/>
    <property type="evidence" value="ECO:0007669"/>
    <property type="project" value="UniProtKB-SubCell"/>
</dbReference>
<dbReference type="InterPro" id="IPR003545">
    <property type="entry name" value="Telomerase_RT"/>
</dbReference>
<dbReference type="Pfam" id="PF11474">
    <property type="entry name" value="TEN_TERT"/>
    <property type="match status" value="1"/>
</dbReference>
<keyword evidence="1" id="KW-0695">RNA-directed DNA polymerase</keyword>
<keyword evidence="1" id="KW-0779">Telomere</keyword>
<comment type="function">
    <text evidence="1">Telomerase is a ribonucleoprotein enzyme essential for the replication of chromosome termini in most eukaryotes. It elongates telomeres. It is a reverse transcriptase that adds simple sequence repeats to chromosome ends by copying a template sequence within the RNA component of the enzyme.</text>
</comment>
<evidence type="ECO:0000313" key="3">
    <source>
        <dbReference type="EMBL" id="ERN15564.1"/>
    </source>
</evidence>
<dbReference type="HOGENOM" id="CLU_1257599_0_0_1"/>
<dbReference type="GO" id="GO:0000781">
    <property type="term" value="C:chromosome, telomeric region"/>
    <property type="evidence" value="ECO:0007669"/>
    <property type="project" value="UniProtKB-SubCell"/>
</dbReference>
<keyword evidence="1" id="KW-0479">Metal-binding</keyword>
<dbReference type="AlphaFoldDB" id="U5CZI4"/>